<comment type="function">
    <text evidence="9">Required for normal Golgi function.</text>
</comment>
<accession>A0A0G4IKT5</accession>
<dbReference type="Proteomes" id="UP000290189">
    <property type="component" value="Unassembled WGS sequence"/>
</dbReference>
<evidence type="ECO:0000256" key="4">
    <source>
        <dbReference type="ARBA" id="ARBA00022448"/>
    </source>
</evidence>
<dbReference type="EMBL" id="OVEO01000013">
    <property type="protein sequence ID" value="SPR00054.1"/>
    <property type="molecule type" value="Genomic_DNA"/>
</dbReference>
<evidence type="ECO:0000256" key="1">
    <source>
        <dbReference type="ARBA" id="ARBA00004395"/>
    </source>
</evidence>
<keyword evidence="4 9" id="KW-0813">Transport</keyword>
<comment type="similarity">
    <text evidence="2 9">Belongs to the COG6 family.</text>
</comment>
<dbReference type="SMART" id="SM01087">
    <property type="entry name" value="COG6"/>
    <property type="match status" value="1"/>
</dbReference>
<proteinExistence type="inferred from homology"/>
<keyword evidence="14" id="KW-1185">Reference proteome</keyword>
<dbReference type="AlphaFoldDB" id="A0A0G4IKT5"/>
<evidence type="ECO:0000313" key="13">
    <source>
        <dbReference type="EMBL" id="SPR00054.1"/>
    </source>
</evidence>
<dbReference type="InterPro" id="IPR048369">
    <property type="entry name" value="COG6_C"/>
</dbReference>
<comment type="subcellular location">
    <subcellularLocation>
        <location evidence="1 9">Golgi apparatus membrane</location>
        <topology evidence="1 9">Peripheral membrane protein</topology>
    </subcellularLocation>
</comment>
<evidence type="ECO:0000256" key="6">
    <source>
        <dbReference type="ARBA" id="ARBA00023034"/>
    </source>
</evidence>
<name>A0A0G4IKT5_PLABS</name>
<protein>
    <recommendedName>
        <fullName evidence="3 9">Conserved oligomeric Golgi complex subunit 6</fullName>
        <shortName evidence="9">COG complex subunit 6</shortName>
    </recommendedName>
    <alternativeName>
        <fullName evidence="8 9">Component of oligomeric Golgi complex 6</fullName>
    </alternativeName>
</protein>
<dbReference type="GO" id="GO:0000139">
    <property type="term" value="C:Golgi membrane"/>
    <property type="evidence" value="ECO:0007669"/>
    <property type="project" value="UniProtKB-SubCell"/>
</dbReference>
<evidence type="ECO:0000313" key="15">
    <source>
        <dbReference type="Proteomes" id="UP000290189"/>
    </source>
</evidence>
<keyword evidence="5 9" id="KW-0653">Protein transport</keyword>
<dbReference type="Pfam" id="PF20653">
    <property type="entry name" value="COG6_C"/>
    <property type="match status" value="1"/>
</dbReference>
<evidence type="ECO:0000259" key="11">
    <source>
        <dbReference type="Pfam" id="PF20653"/>
    </source>
</evidence>
<evidence type="ECO:0000313" key="14">
    <source>
        <dbReference type="Proteomes" id="UP000039324"/>
    </source>
</evidence>
<dbReference type="InterPro" id="IPR048368">
    <property type="entry name" value="COG6_N"/>
</dbReference>
<dbReference type="PANTHER" id="PTHR21506">
    <property type="entry name" value="COMPONENT OF OLIGOMERIC GOLGI COMPLEX 6"/>
    <property type="match status" value="1"/>
</dbReference>
<sequence>MLQRKVEHVLACDHSSAPMVASLRELSTFFDENSLQNRRNLGRIIERRSMEQNMAFIDAFDVVADKLDAMRTCIDGLQAACASLHADAHAAKVKSAALMSSTTQLSEERAVIDVQSRVADEFVRTYQLSAADEESLASGVINDAFFEAIDHIHHIRNQSKDLLSRYNQRAGLDIMDNMAVRLEAALDTVCRATLMACRALTDANPDVGNVLHKSLKVLRQRPAYFNHCVQEITSTRRGTLVQRFADALTRGGPNGMPKPIEIHAHDSLRYTSDMLAWIHQAVASERDLATALYDTKRSPDRRRRSSSDLFKEQSAEVRSHLDAVFDGLARPLRVRVAQAFQAEPDDVIVFQISTLLKFYHRVMSQLLSPDSSFASLLSGLQSDAYSHFFSLLERDSERLQSSSPAVTGQLRTPDVVLVALERLTLVMKNYSATLEPSEDEFNAVLAAFIDPILQLCAVTAANLNTSDKAVFHLNVLTRLQAALRPFPFTSMRIDMISASQATYMQTLIQDQAAVLLRSAGIADLIRKIEESRASGTPLSHVEGMSAASLASTMKAFYKTLFSLGTLALPQCDHLVLPQLRIAARDGVAQVVSGAYTVLYDAIRDPANQYPDPEAILQHSPGQVSTLLDTNE</sequence>
<evidence type="ECO:0000256" key="2">
    <source>
        <dbReference type="ARBA" id="ARBA00011023"/>
    </source>
</evidence>
<evidence type="ECO:0000256" key="8">
    <source>
        <dbReference type="ARBA" id="ARBA00031348"/>
    </source>
</evidence>
<dbReference type="InterPro" id="IPR010490">
    <property type="entry name" value="COG6"/>
</dbReference>
<evidence type="ECO:0000256" key="3">
    <source>
        <dbReference type="ARBA" id="ARBA00020973"/>
    </source>
</evidence>
<dbReference type="GO" id="GO:0006891">
    <property type="term" value="P:intra-Golgi vesicle-mediated transport"/>
    <property type="evidence" value="ECO:0007669"/>
    <property type="project" value="UniProtKB-UniRule"/>
</dbReference>
<dbReference type="Pfam" id="PF06419">
    <property type="entry name" value="COG6_N"/>
    <property type="match status" value="1"/>
</dbReference>
<dbReference type="GO" id="GO:0017119">
    <property type="term" value="C:Golgi transport complex"/>
    <property type="evidence" value="ECO:0007669"/>
    <property type="project" value="UniProtKB-UniRule"/>
</dbReference>
<keyword evidence="6 9" id="KW-0333">Golgi apparatus</keyword>
<keyword evidence="13" id="KW-0496">Mitochondrion</keyword>
<reference evidence="13 15" key="2">
    <citation type="submission" date="2018-03" db="EMBL/GenBank/DDBJ databases">
        <authorList>
            <person name="Fogelqvist J."/>
        </authorList>
    </citation>
    <scope>NUCLEOTIDE SEQUENCE [LARGE SCALE GENOMIC DNA]</scope>
</reference>
<evidence type="ECO:0000256" key="7">
    <source>
        <dbReference type="ARBA" id="ARBA00023136"/>
    </source>
</evidence>
<gene>
    <name evidence="12" type="ORF">PBRA_004501</name>
    <name evidence="13" type="ORF">PLBR_LOCUS7269</name>
</gene>
<geneLocation type="mitochondrion" evidence="13"/>
<dbReference type="GO" id="GO:0015031">
    <property type="term" value="P:protein transport"/>
    <property type="evidence" value="ECO:0007669"/>
    <property type="project" value="UniProtKB-KW"/>
</dbReference>
<evidence type="ECO:0000256" key="9">
    <source>
        <dbReference type="RuleBase" id="RU365075"/>
    </source>
</evidence>
<reference evidence="12 14" key="1">
    <citation type="submission" date="2015-02" db="EMBL/GenBank/DDBJ databases">
        <authorList>
            <person name="Chooi Y.-H."/>
        </authorList>
    </citation>
    <scope>NUCLEOTIDE SEQUENCE [LARGE SCALE GENOMIC DNA]</scope>
    <source>
        <strain evidence="12">E3</strain>
    </source>
</reference>
<feature type="domain" description="Conserved oligomeric complex COG6 N-terminal" evidence="10">
    <location>
        <begin position="26"/>
        <end position="138"/>
    </location>
</feature>
<dbReference type="OMA" id="HSCLDFF"/>
<comment type="subunit">
    <text evidence="9">Component of the conserved oligomeric Golgi complex.</text>
</comment>
<evidence type="ECO:0000259" key="10">
    <source>
        <dbReference type="Pfam" id="PF06419"/>
    </source>
</evidence>
<evidence type="ECO:0000256" key="5">
    <source>
        <dbReference type="ARBA" id="ARBA00022927"/>
    </source>
</evidence>
<dbReference type="EMBL" id="CDSF01000035">
    <property type="protein sequence ID" value="CEO95788.1"/>
    <property type="molecule type" value="Genomic_DNA"/>
</dbReference>
<dbReference type="STRING" id="37360.A0A0G4IKT5"/>
<feature type="domain" description="Conserved Oligomeric Golgi complex subunit 6 C-terminal" evidence="11">
    <location>
        <begin position="168"/>
        <end position="627"/>
    </location>
</feature>
<dbReference type="PANTHER" id="PTHR21506:SF0">
    <property type="entry name" value="CONSERVED OLIGOMERIC GOLGI COMPLEX SUBUNIT 6"/>
    <property type="match status" value="1"/>
</dbReference>
<dbReference type="OrthoDB" id="272987at2759"/>
<keyword evidence="7 9" id="KW-0472">Membrane</keyword>
<dbReference type="Proteomes" id="UP000039324">
    <property type="component" value="Unassembled WGS sequence"/>
</dbReference>
<organism evidence="12 14">
    <name type="scientific">Plasmodiophora brassicae</name>
    <name type="common">Clubroot disease agent</name>
    <dbReference type="NCBI Taxonomy" id="37360"/>
    <lineage>
        <taxon>Eukaryota</taxon>
        <taxon>Sar</taxon>
        <taxon>Rhizaria</taxon>
        <taxon>Endomyxa</taxon>
        <taxon>Phytomyxea</taxon>
        <taxon>Plasmodiophorida</taxon>
        <taxon>Plasmodiophoridae</taxon>
        <taxon>Plasmodiophora</taxon>
    </lineage>
</organism>
<evidence type="ECO:0000313" key="12">
    <source>
        <dbReference type="EMBL" id="CEO95788.1"/>
    </source>
</evidence>